<comment type="caution">
    <text evidence="2">The sequence shown here is derived from an EMBL/GenBank/DDBJ whole genome shotgun (WGS) entry which is preliminary data.</text>
</comment>
<evidence type="ECO:0000313" key="2">
    <source>
        <dbReference type="EMBL" id="SMP77984.1"/>
    </source>
</evidence>
<keyword evidence="3" id="KW-1185">Reference proteome</keyword>
<protein>
    <submittedName>
        <fullName evidence="2">AP2 domain-containing protein</fullName>
    </submittedName>
</protein>
<gene>
    <name evidence="2" type="ORF">SAMN06265222_12429</name>
</gene>
<dbReference type="RefSeq" id="WP_283435441.1">
    <property type="nucleotide sequence ID" value="NZ_FXUG01000024.1"/>
</dbReference>
<sequence length="282" mass="31390">MSIKTVRRGITRLELQGRKGYLVRISRQGERVNEYYADSTYGGKKLAFAAAEEAYARLLEEYGPAEATTKNKLTNRNTTGVVGVHLAYSNDNRYPDCEYYAYCASWVTENGKREKVSFALTKYGEDAAMELAMLARQDENNNRDEVVAKFGRTAKGKRLLKGMKKTVKKSVKKGAKKGVKKAAKKSVKKLAKKGVKKSVRKTARKKLALKKLAKKSVKKAAKKTGKKPAKKAVKKSAKKSVKKPTKQPTKKPTKKAAKKSVKKASAKKSVKKAAKKKSTRRR</sequence>
<feature type="region of interest" description="Disordered" evidence="1">
    <location>
        <begin position="166"/>
        <end position="282"/>
    </location>
</feature>
<organism evidence="2 3">
    <name type="scientific">Neorhodopirellula lusitana</name>
    <dbReference type="NCBI Taxonomy" id="445327"/>
    <lineage>
        <taxon>Bacteria</taxon>
        <taxon>Pseudomonadati</taxon>
        <taxon>Planctomycetota</taxon>
        <taxon>Planctomycetia</taxon>
        <taxon>Pirellulales</taxon>
        <taxon>Pirellulaceae</taxon>
        <taxon>Neorhodopirellula</taxon>
    </lineage>
</organism>
<name>A0ABY1QQX9_9BACT</name>
<accession>A0ABY1QQX9</accession>
<dbReference type="Gene3D" id="1.20.5.2050">
    <property type="match status" value="1"/>
</dbReference>
<evidence type="ECO:0000256" key="1">
    <source>
        <dbReference type="SAM" id="MobiDB-lite"/>
    </source>
</evidence>
<proteinExistence type="predicted"/>
<reference evidence="2 3" key="1">
    <citation type="submission" date="2017-05" db="EMBL/GenBank/DDBJ databases">
        <authorList>
            <person name="Varghese N."/>
            <person name="Submissions S."/>
        </authorList>
    </citation>
    <scope>NUCLEOTIDE SEQUENCE [LARGE SCALE GENOMIC DNA]</scope>
    <source>
        <strain evidence="2 3">DSM 25457</strain>
    </source>
</reference>
<evidence type="ECO:0000313" key="3">
    <source>
        <dbReference type="Proteomes" id="UP001158067"/>
    </source>
</evidence>
<dbReference type="Proteomes" id="UP001158067">
    <property type="component" value="Unassembled WGS sequence"/>
</dbReference>
<dbReference type="EMBL" id="FXUG01000024">
    <property type="protein sequence ID" value="SMP77984.1"/>
    <property type="molecule type" value="Genomic_DNA"/>
</dbReference>